<keyword evidence="1" id="KW-0472">Membrane</keyword>
<accession>A0A9W5VIA7</accession>
<name>A0A9W5VIA7_BACCE</name>
<feature type="transmembrane region" description="Helical" evidence="1">
    <location>
        <begin position="12"/>
        <end position="33"/>
    </location>
</feature>
<sequence length="38" mass="4303">MIGRDQLILPAMISYMVLMILLFNASLSFIMILTGKIM</sequence>
<dbReference type="AlphaFoldDB" id="A0A9W5VIA7"/>
<evidence type="ECO:0000256" key="1">
    <source>
        <dbReference type="SAM" id="Phobius"/>
    </source>
</evidence>
<keyword evidence="1" id="KW-1133">Transmembrane helix</keyword>
<gene>
    <name evidence="2" type="ORF">IGM_06481</name>
</gene>
<dbReference type="EMBL" id="AHEF01000104">
    <property type="protein sequence ID" value="EOP78874.1"/>
    <property type="molecule type" value="Genomic_DNA"/>
</dbReference>
<evidence type="ECO:0000313" key="3">
    <source>
        <dbReference type="Proteomes" id="UP000014009"/>
    </source>
</evidence>
<keyword evidence="1" id="KW-0812">Transmembrane</keyword>
<evidence type="ECO:0000313" key="2">
    <source>
        <dbReference type="EMBL" id="EOP78874.1"/>
    </source>
</evidence>
<organism evidence="2 3">
    <name type="scientific">Bacillus cereus HuB4-4</name>
    <dbReference type="NCBI Taxonomy" id="1053211"/>
    <lineage>
        <taxon>Bacteria</taxon>
        <taxon>Bacillati</taxon>
        <taxon>Bacillota</taxon>
        <taxon>Bacilli</taxon>
        <taxon>Bacillales</taxon>
        <taxon>Bacillaceae</taxon>
        <taxon>Bacillus</taxon>
        <taxon>Bacillus cereus group</taxon>
    </lineage>
</organism>
<reference evidence="2 3" key="1">
    <citation type="submission" date="2012-12" db="EMBL/GenBank/DDBJ databases">
        <title>The Genome Sequence of Bacillus cereus HuB4-4.</title>
        <authorList>
            <consortium name="The Broad Institute Genome Sequencing Platform"/>
            <consortium name="The Broad Institute Genome Sequencing Center for Infectious Disease"/>
            <person name="Feldgarden M."/>
            <person name="Van der Auwera G.A."/>
            <person name="Mahillon J."/>
            <person name="Duprez V."/>
            <person name="Timmery S."/>
            <person name="Mattelet C."/>
            <person name="Dierick K."/>
            <person name="Sun M."/>
            <person name="Yu Z."/>
            <person name="Zhu L."/>
            <person name="Hu X."/>
            <person name="Shank E.B."/>
            <person name="Swiecicka I."/>
            <person name="Hansen B.M."/>
            <person name="Andrup L."/>
            <person name="Walker B."/>
            <person name="Young S.K."/>
            <person name="Zeng Q."/>
            <person name="Gargeya S."/>
            <person name="Fitzgerald M."/>
            <person name="Haas B."/>
            <person name="Abouelleil A."/>
            <person name="Alvarado L."/>
            <person name="Arachchi H.M."/>
            <person name="Berlin A.M."/>
            <person name="Chapman S.B."/>
            <person name="Dewar J."/>
            <person name="Goldberg J."/>
            <person name="Griggs A."/>
            <person name="Gujja S."/>
            <person name="Hansen M."/>
            <person name="Howarth C."/>
            <person name="Imamovic A."/>
            <person name="Larimer J."/>
            <person name="McCowan C."/>
            <person name="Murphy C."/>
            <person name="Neiman D."/>
            <person name="Pearson M."/>
            <person name="Priest M."/>
            <person name="Roberts A."/>
            <person name="Saif S."/>
            <person name="Shea T."/>
            <person name="Sisk P."/>
            <person name="Sykes S."/>
            <person name="Wortman J."/>
            <person name="Nusbaum C."/>
            <person name="Birren B."/>
        </authorList>
    </citation>
    <scope>NUCLEOTIDE SEQUENCE [LARGE SCALE GENOMIC DNA]</scope>
    <source>
        <strain evidence="2 3">HuB4-4</strain>
    </source>
</reference>
<comment type="caution">
    <text evidence="2">The sequence shown here is derived from an EMBL/GenBank/DDBJ whole genome shotgun (WGS) entry which is preliminary data.</text>
</comment>
<proteinExistence type="predicted"/>
<dbReference type="Proteomes" id="UP000014009">
    <property type="component" value="Unassembled WGS sequence"/>
</dbReference>
<protein>
    <submittedName>
        <fullName evidence="2">Uncharacterized protein</fullName>
    </submittedName>
</protein>